<protein>
    <submittedName>
        <fullName evidence="4">Glycosyltransferase family 92 protein</fullName>
    </submittedName>
</protein>
<evidence type="ECO:0000313" key="2">
    <source>
        <dbReference type="EMBL" id="VDO40705.1"/>
    </source>
</evidence>
<dbReference type="EMBL" id="UZAG01018698">
    <property type="protein sequence ID" value="VDO40705.1"/>
    <property type="molecule type" value="Genomic_DNA"/>
</dbReference>
<keyword evidence="1" id="KW-0812">Transmembrane</keyword>
<organism evidence="4">
    <name type="scientific">Brugia timori</name>
    <dbReference type="NCBI Taxonomy" id="42155"/>
    <lineage>
        <taxon>Eukaryota</taxon>
        <taxon>Metazoa</taxon>
        <taxon>Ecdysozoa</taxon>
        <taxon>Nematoda</taxon>
        <taxon>Chromadorea</taxon>
        <taxon>Rhabditida</taxon>
        <taxon>Spirurina</taxon>
        <taxon>Spiruromorpha</taxon>
        <taxon>Filarioidea</taxon>
        <taxon>Onchocercidae</taxon>
        <taxon>Brugia</taxon>
    </lineage>
</organism>
<evidence type="ECO:0000313" key="3">
    <source>
        <dbReference type="Proteomes" id="UP000280834"/>
    </source>
</evidence>
<feature type="transmembrane region" description="Helical" evidence="1">
    <location>
        <begin position="12"/>
        <end position="34"/>
    </location>
</feature>
<dbReference type="WBParaSite" id="BTMF_0001390201-mRNA-1">
    <property type="protein sequence ID" value="BTMF_0001390201-mRNA-1"/>
    <property type="gene ID" value="BTMF_0001390201"/>
</dbReference>
<gene>
    <name evidence="2" type="ORF">BTMF_LOCUS11901</name>
</gene>
<proteinExistence type="predicted"/>
<keyword evidence="1" id="KW-0472">Membrane</keyword>
<reference evidence="4" key="1">
    <citation type="submission" date="2017-02" db="UniProtKB">
        <authorList>
            <consortium name="WormBaseParasite"/>
        </authorList>
    </citation>
    <scope>IDENTIFICATION</scope>
</reference>
<dbReference type="Proteomes" id="UP000280834">
    <property type="component" value="Unassembled WGS sequence"/>
</dbReference>
<evidence type="ECO:0000313" key="4">
    <source>
        <dbReference type="WBParaSite" id="BTMF_0001390201-mRNA-1"/>
    </source>
</evidence>
<sequence>MVQPVRAIIVSGYFIAYVRTVLELGISLHTLRLVDELKMSRYMMVMKKRQRFLYMYNEYEVRIANLIICYDIGIIAPSFPPINKKYYHLQQVEIISSHVLYKDEFLKYLSLASNIKVVRILLPCHWTERVERCAFGCFLNADFACFMKCGWASLFHYIPHASLVFL</sequence>
<keyword evidence="3" id="KW-1185">Reference proteome</keyword>
<keyword evidence="1" id="KW-1133">Transmembrane helix</keyword>
<dbReference type="AlphaFoldDB" id="A0A0R3R1L5"/>
<accession>A0A0R3R1L5</accession>
<name>A0A0R3R1L5_9BILA</name>
<evidence type="ECO:0000256" key="1">
    <source>
        <dbReference type="SAM" id="Phobius"/>
    </source>
</evidence>
<reference evidence="2 3" key="2">
    <citation type="submission" date="2018-11" db="EMBL/GenBank/DDBJ databases">
        <authorList>
            <consortium name="Pathogen Informatics"/>
        </authorList>
    </citation>
    <scope>NUCLEOTIDE SEQUENCE [LARGE SCALE GENOMIC DNA]</scope>
</reference>